<reference evidence="2 3" key="1">
    <citation type="submission" date="2018-11" db="EMBL/GenBank/DDBJ databases">
        <title>Genomic Encyclopedia of Type Strains, Phase IV (KMG-IV): sequencing the most valuable type-strain genomes for metagenomic binning, comparative biology and taxonomic classification.</title>
        <authorList>
            <person name="Goeker M."/>
        </authorList>
    </citation>
    <scope>NUCLEOTIDE SEQUENCE [LARGE SCALE GENOMIC DNA]</scope>
    <source>
        <strain evidence="2 3">DSM 11977</strain>
    </source>
</reference>
<dbReference type="EMBL" id="RKRG01000002">
    <property type="protein sequence ID" value="RPF51757.1"/>
    <property type="molecule type" value="Genomic_DNA"/>
</dbReference>
<feature type="region of interest" description="Disordered" evidence="1">
    <location>
        <begin position="32"/>
        <end position="63"/>
    </location>
</feature>
<evidence type="ECO:0000313" key="2">
    <source>
        <dbReference type="EMBL" id="RPF51757.1"/>
    </source>
</evidence>
<comment type="caution">
    <text evidence="2">The sequence shown here is derived from an EMBL/GenBank/DDBJ whole genome shotgun (WGS) entry which is preliminary data.</text>
</comment>
<accession>A0A3N5B388</accession>
<dbReference type="InterPro" id="IPR008964">
    <property type="entry name" value="Invasin/intimin_cell_adhesion"/>
</dbReference>
<dbReference type="RefSeq" id="WP_069574507.1">
    <property type="nucleotide sequence ID" value="NZ_RKRG01000002.1"/>
</dbReference>
<dbReference type="SUPFAM" id="SSF49373">
    <property type="entry name" value="Invasin/intimin cell-adhesion fragments"/>
    <property type="match status" value="1"/>
</dbReference>
<proteinExistence type="predicted"/>
<protein>
    <submittedName>
        <fullName evidence="2">Uncharacterized protein</fullName>
    </submittedName>
</protein>
<evidence type="ECO:0000313" key="3">
    <source>
        <dbReference type="Proteomes" id="UP000271783"/>
    </source>
</evidence>
<evidence type="ECO:0000256" key="1">
    <source>
        <dbReference type="SAM" id="MobiDB-lite"/>
    </source>
</evidence>
<dbReference type="AlphaFoldDB" id="A0A3N5B388"/>
<name>A0A3N5B388_9EURY</name>
<organism evidence="2 3">
    <name type="scientific">Methanobrevibacter gottschalkii DSM 11977</name>
    <dbReference type="NCBI Taxonomy" id="1122229"/>
    <lineage>
        <taxon>Archaea</taxon>
        <taxon>Methanobacteriati</taxon>
        <taxon>Methanobacteriota</taxon>
        <taxon>Methanomada group</taxon>
        <taxon>Methanobacteria</taxon>
        <taxon>Methanobacteriales</taxon>
        <taxon>Methanobacteriaceae</taxon>
        <taxon>Methanobrevibacter</taxon>
    </lineage>
</organism>
<gene>
    <name evidence="2" type="ORF">EDC42_1092</name>
</gene>
<sequence length="631" mass="68994">MFNKKISLILLTLVFMLSISAAVATDTNSTDDVISSDEEAEPPSVVSQDISINEGNDSNPQENYTLKGSDVSMYYNSGSGYEASLSDGNDSVENATINLNINGVDYNKSTDASGKVFLIINLKPGDYVITASYGNLTTENKINVLPVITGNDVSTTYKHSVPYSATFLKSDGSPLSNTYVKFKLNGKTYSKKTNSKGIAKLYVGSKIGTYNIYAMHPNGYSISNKITVKNSIISSNLKKHYRSSKTFKATFYGKNGKLLTGKTIKFYTKGSYFYKKTNSKGVAYIKVISKPGTYKITSINTNTGEKKSNTITVLSTLEAKSMTVFTGTTSKFKVKLYKGENIAKNTKMTVYVDGVKKRVTTNSNGVATVKFKLDKGIYNIKSVDPFTGYVLNKKVTVKLASISAINVNAIEGKEGLFPAKLLQQNGKVASGTYMEMTIDGVKHKVKTDSRGIAGYKFTFKDAGVHTVVCKDLSTGYKVTKKINVVKKGEGKSYDQFGVSEDGKTMLVIGRPSASGETAKYGYTYYKTEVDRTCPICGSNELYWSIFWASGNTDGGTFPETPSRPAHYDEGNLDGIIICMHYTGDDEYCDADWSVFGHNHDGSGRDLKLVSKPVRSSEIEAYLLKSGYYVKV</sequence>
<feature type="compositionally biased region" description="Polar residues" evidence="1">
    <location>
        <begin position="45"/>
        <end position="63"/>
    </location>
</feature>
<dbReference type="Proteomes" id="UP000271783">
    <property type="component" value="Unassembled WGS sequence"/>
</dbReference>
<keyword evidence="3" id="KW-1185">Reference proteome</keyword>